<dbReference type="PANTHER" id="PTHR22911">
    <property type="entry name" value="ACYL-MALONYL CONDENSING ENZYME-RELATED"/>
    <property type="match status" value="1"/>
</dbReference>
<name>A0A0C1QII4_9RICK</name>
<dbReference type="GO" id="GO:0016020">
    <property type="term" value="C:membrane"/>
    <property type="evidence" value="ECO:0007669"/>
    <property type="project" value="UniProtKB-SubCell"/>
</dbReference>
<comment type="subcellular location">
    <subcellularLocation>
        <location evidence="2">Membrane</location>
        <topology evidence="2">Multi-pass membrane protein</topology>
    </subcellularLocation>
</comment>
<sequence length="318" mass="35749">MRNTSMHKIKTKLKNDKVSSGILLMIVHAIAMSGLYVVSKKLMHTLHPNQVAFLYKFAILIAIIPWCFVGGIKKNLKTNKLGTHVARGTFSIMASLCFFFALSKLNVLDAAAITFLEQALIVFVGVIFFKEQLNIAKIVFILCGLIGTLLIIKPGFQEFNGYYVYLFMALLFWAGNNITIKVLGKTERSKGQLFYVTLVSSLVSFPLALQAWEPIQFWHIKYLAILAICYLIHSAALFKAFKYADISTVMPYDYTRLVFGGILGYIIFSEVPDRFSLIGYFIITLGGLYLIQYEARRKYKKTPAVIEVKIASSGAKAD</sequence>
<dbReference type="SUPFAM" id="SSF103481">
    <property type="entry name" value="Multidrug resistance efflux transporter EmrE"/>
    <property type="match status" value="2"/>
</dbReference>
<keyword evidence="6" id="KW-0029">Amino-acid transport</keyword>
<reference evidence="11 12" key="1">
    <citation type="submission" date="2014-11" db="EMBL/GenBank/DDBJ databases">
        <title>A Rickettsiales Symbiont of Amoebae With Ancient Features.</title>
        <authorList>
            <person name="Schulz F."/>
            <person name="Martijn J."/>
            <person name="Wascher F."/>
            <person name="Kostanjsek R."/>
            <person name="Ettema T.J."/>
            <person name="Horn M."/>
        </authorList>
    </citation>
    <scope>NUCLEOTIDE SEQUENCE [LARGE SCALE GENOMIC DNA]</scope>
    <source>
        <strain evidence="11 12">UWC36</strain>
    </source>
</reference>
<dbReference type="EMBL" id="JSWE01000096">
    <property type="protein sequence ID" value="KIE05314.1"/>
    <property type="molecule type" value="Genomic_DNA"/>
</dbReference>
<comment type="function">
    <text evidence="1">Transports S-adenosylmethionine.</text>
</comment>
<feature type="transmembrane region" description="Helical" evidence="9">
    <location>
        <begin position="250"/>
        <end position="268"/>
    </location>
</feature>
<evidence type="ECO:0000256" key="4">
    <source>
        <dbReference type="ARBA" id="ARBA00019341"/>
    </source>
</evidence>
<evidence type="ECO:0000256" key="8">
    <source>
        <dbReference type="ARBA" id="ARBA00023136"/>
    </source>
</evidence>
<dbReference type="Proteomes" id="UP000031258">
    <property type="component" value="Unassembled WGS sequence"/>
</dbReference>
<evidence type="ECO:0000256" key="1">
    <source>
        <dbReference type="ARBA" id="ARBA00004028"/>
    </source>
</evidence>
<evidence type="ECO:0000256" key="3">
    <source>
        <dbReference type="ARBA" id="ARBA00009853"/>
    </source>
</evidence>
<feature type="transmembrane region" description="Helical" evidence="9">
    <location>
        <begin position="162"/>
        <end position="180"/>
    </location>
</feature>
<keyword evidence="6" id="KW-0813">Transport</keyword>
<dbReference type="PANTHER" id="PTHR22911:SF6">
    <property type="entry name" value="SOLUTE CARRIER FAMILY 35 MEMBER G1"/>
    <property type="match status" value="1"/>
</dbReference>
<feature type="transmembrane region" description="Helical" evidence="9">
    <location>
        <begin position="84"/>
        <end position="102"/>
    </location>
</feature>
<dbReference type="AlphaFoldDB" id="A0A0C1QII4"/>
<feature type="transmembrane region" description="Helical" evidence="9">
    <location>
        <begin position="51"/>
        <end position="72"/>
    </location>
</feature>
<evidence type="ECO:0000256" key="2">
    <source>
        <dbReference type="ARBA" id="ARBA00004141"/>
    </source>
</evidence>
<comment type="similarity">
    <text evidence="3">Belongs to the drug/metabolite transporter (DMT) superfamily. 10 TMS drug/metabolite exporter (DME) (TC 2.A.7.3) family.</text>
</comment>
<dbReference type="InterPro" id="IPR037185">
    <property type="entry name" value="EmrE-like"/>
</dbReference>
<feature type="transmembrane region" description="Helical" evidence="9">
    <location>
        <begin position="274"/>
        <end position="291"/>
    </location>
</feature>
<dbReference type="STRING" id="86105.NF27_DT00880"/>
<evidence type="ECO:0000313" key="12">
    <source>
        <dbReference type="Proteomes" id="UP000031258"/>
    </source>
</evidence>
<feature type="transmembrane region" description="Helical" evidence="9">
    <location>
        <begin position="138"/>
        <end position="156"/>
    </location>
</feature>
<dbReference type="Gene3D" id="1.10.3730.20">
    <property type="match status" value="1"/>
</dbReference>
<dbReference type="GO" id="GO:0006865">
    <property type="term" value="P:amino acid transport"/>
    <property type="evidence" value="ECO:0007669"/>
    <property type="project" value="UniProtKB-KW"/>
</dbReference>
<evidence type="ECO:0000256" key="5">
    <source>
        <dbReference type="ARBA" id="ARBA00022692"/>
    </source>
</evidence>
<feature type="transmembrane region" description="Helical" evidence="9">
    <location>
        <begin position="21"/>
        <end position="39"/>
    </location>
</feature>
<keyword evidence="12" id="KW-1185">Reference proteome</keyword>
<gene>
    <name evidence="11" type="ORF">NF27_DT00880</name>
</gene>
<evidence type="ECO:0000256" key="7">
    <source>
        <dbReference type="ARBA" id="ARBA00022989"/>
    </source>
</evidence>
<evidence type="ECO:0000256" key="6">
    <source>
        <dbReference type="ARBA" id="ARBA00022970"/>
    </source>
</evidence>
<feature type="transmembrane region" description="Helical" evidence="9">
    <location>
        <begin position="218"/>
        <end position="238"/>
    </location>
</feature>
<evidence type="ECO:0000259" key="10">
    <source>
        <dbReference type="Pfam" id="PF00892"/>
    </source>
</evidence>
<organism evidence="11 12">
    <name type="scientific">Candidatus Jidaibacter acanthamoebae</name>
    <dbReference type="NCBI Taxonomy" id="86105"/>
    <lineage>
        <taxon>Bacteria</taxon>
        <taxon>Pseudomonadati</taxon>
        <taxon>Pseudomonadota</taxon>
        <taxon>Alphaproteobacteria</taxon>
        <taxon>Rickettsiales</taxon>
        <taxon>Candidatus Midichloriaceae</taxon>
        <taxon>Candidatus Jidaibacter</taxon>
    </lineage>
</organism>
<accession>A0A0C1QII4</accession>
<protein>
    <recommendedName>
        <fullName evidence="4">S-adenosylmethionine uptake transporter</fullName>
    </recommendedName>
</protein>
<feature type="transmembrane region" description="Helical" evidence="9">
    <location>
        <begin position="192"/>
        <end position="212"/>
    </location>
</feature>
<evidence type="ECO:0000313" key="11">
    <source>
        <dbReference type="EMBL" id="KIE05314.1"/>
    </source>
</evidence>
<comment type="caution">
    <text evidence="11">The sequence shown here is derived from an EMBL/GenBank/DDBJ whole genome shotgun (WGS) entry which is preliminary data.</text>
</comment>
<keyword evidence="8 9" id="KW-0472">Membrane</keyword>
<proteinExistence type="inferred from homology"/>
<keyword evidence="7 9" id="KW-1133">Transmembrane helix</keyword>
<feature type="domain" description="EamA" evidence="10">
    <location>
        <begin position="20"/>
        <end position="152"/>
    </location>
</feature>
<dbReference type="Pfam" id="PF00892">
    <property type="entry name" value="EamA"/>
    <property type="match status" value="2"/>
</dbReference>
<dbReference type="InterPro" id="IPR000620">
    <property type="entry name" value="EamA_dom"/>
</dbReference>
<keyword evidence="5 9" id="KW-0812">Transmembrane</keyword>
<feature type="transmembrane region" description="Helical" evidence="9">
    <location>
        <begin position="108"/>
        <end position="129"/>
    </location>
</feature>
<feature type="domain" description="EamA" evidence="10">
    <location>
        <begin position="163"/>
        <end position="288"/>
    </location>
</feature>
<evidence type="ECO:0000256" key="9">
    <source>
        <dbReference type="SAM" id="Phobius"/>
    </source>
</evidence>